<feature type="binding site" evidence="14">
    <location>
        <position position="285"/>
    </location>
    <ligand>
        <name>thiamine diphosphate</name>
        <dbReference type="ChEBI" id="CHEBI:58937"/>
    </ligand>
</feature>
<feature type="binding site" evidence="13">
    <location>
        <position position="37"/>
    </location>
    <ligand>
        <name>substrate</name>
    </ligand>
</feature>
<dbReference type="FunFam" id="3.40.50.970:FF:000004">
    <property type="entry name" value="Transketolase"/>
    <property type="match status" value="1"/>
</dbReference>
<evidence type="ECO:0000256" key="7">
    <source>
        <dbReference type="ARBA" id="ARBA00022723"/>
    </source>
</evidence>
<dbReference type="EC" id="2.2.1.1" evidence="5 11"/>
<evidence type="ECO:0000313" key="19">
    <source>
        <dbReference type="EMBL" id="SPF47090.1"/>
    </source>
</evidence>
<protein>
    <recommendedName>
        <fullName evidence="5 11">Transketolase</fullName>
        <ecNumber evidence="5 11">2.2.1.1</ecNumber>
    </recommendedName>
</protein>
<dbReference type="FunFam" id="3.40.50.970:FF:000003">
    <property type="entry name" value="Transketolase"/>
    <property type="match status" value="1"/>
</dbReference>
<feature type="active site" description="Proton donor" evidence="12">
    <location>
        <position position="437"/>
    </location>
</feature>
<dbReference type="OrthoDB" id="8732661at2"/>
<feature type="binding site" evidence="13">
    <location>
        <position position="486"/>
    </location>
    <ligand>
        <name>substrate</name>
    </ligand>
</feature>
<evidence type="ECO:0000256" key="10">
    <source>
        <dbReference type="ARBA" id="ARBA00049473"/>
    </source>
</evidence>
<dbReference type="PROSITE" id="PS00801">
    <property type="entry name" value="TRANSKETOLASE_1"/>
    <property type="match status" value="1"/>
</dbReference>
<dbReference type="Proteomes" id="UP000238701">
    <property type="component" value="Unassembled WGS sequence"/>
</dbReference>
<dbReference type="PANTHER" id="PTHR43522">
    <property type="entry name" value="TRANSKETOLASE"/>
    <property type="match status" value="1"/>
</dbReference>
<dbReference type="InterPro" id="IPR020826">
    <property type="entry name" value="Transketolase_BS"/>
</dbReference>
<evidence type="ECO:0000259" key="18">
    <source>
        <dbReference type="SMART" id="SM00861"/>
    </source>
</evidence>
<evidence type="ECO:0000313" key="20">
    <source>
        <dbReference type="Proteomes" id="UP000238701"/>
    </source>
</evidence>
<dbReference type="InterPro" id="IPR033247">
    <property type="entry name" value="Transketolase_fam"/>
</dbReference>
<reference evidence="20" key="1">
    <citation type="submission" date="2018-02" db="EMBL/GenBank/DDBJ databases">
        <authorList>
            <person name="Hausmann B."/>
        </authorList>
    </citation>
    <scope>NUCLEOTIDE SEQUENCE [LARGE SCALE GENOMIC DNA]</scope>
    <source>
        <strain evidence="20">Peat soil MAG SbA1</strain>
    </source>
</reference>
<gene>
    <name evidence="19" type="primary">tkt</name>
    <name evidence="19" type="ORF">SBA1_710011</name>
</gene>
<feature type="binding site" evidence="13">
    <location>
        <position position="545"/>
    </location>
    <ligand>
        <name>substrate</name>
    </ligand>
</feature>
<dbReference type="SMART" id="SM00861">
    <property type="entry name" value="Transket_pyr"/>
    <property type="match status" value="1"/>
</dbReference>
<evidence type="ECO:0000256" key="14">
    <source>
        <dbReference type="PIRSR" id="PIRSR605478-3"/>
    </source>
</evidence>
<comment type="cofactor">
    <cofactor evidence="2">
        <name>Co(2+)</name>
        <dbReference type="ChEBI" id="CHEBI:48828"/>
    </cofactor>
</comment>
<evidence type="ECO:0000256" key="6">
    <source>
        <dbReference type="ARBA" id="ARBA00022679"/>
    </source>
</evidence>
<dbReference type="InterPro" id="IPR049557">
    <property type="entry name" value="Transketolase_CS"/>
</dbReference>
<feature type="binding site" evidence="15">
    <location>
        <position position="211"/>
    </location>
    <ligand>
        <name>Mg(2+)</name>
        <dbReference type="ChEBI" id="CHEBI:18420"/>
    </ligand>
</feature>
<keyword evidence="8 15" id="KW-0460">Magnesium</keyword>
<evidence type="ECO:0000256" key="11">
    <source>
        <dbReference type="NCBIfam" id="TIGR00232"/>
    </source>
</evidence>
<dbReference type="PROSITE" id="PS00802">
    <property type="entry name" value="TRANSKETOLASE_2"/>
    <property type="match status" value="1"/>
</dbReference>
<keyword evidence="6 17" id="KW-0808">Transferase</keyword>
<feature type="domain" description="Transketolase-like pyrimidine-binding" evidence="18">
    <location>
        <begin position="378"/>
        <end position="550"/>
    </location>
</feature>
<feature type="binding site" evidence="13">
    <location>
        <position position="408"/>
    </location>
    <ligand>
        <name>substrate</name>
    </ligand>
</feature>
<name>A0A2U3L5G1_9BACT</name>
<feature type="binding site" evidence="15">
    <location>
        <position position="179"/>
    </location>
    <ligand>
        <name>Mg(2+)</name>
        <dbReference type="ChEBI" id="CHEBI:18420"/>
    </ligand>
</feature>
<dbReference type="NCBIfam" id="TIGR00232">
    <property type="entry name" value="tktlase_bact"/>
    <property type="match status" value="1"/>
</dbReference>
<comment type="catalytic activity">
    <reaction evidence="10 17">
        <text>D-sedoheptulose 7-phosphate + D-glyceraldehyde 3-phosphate = aldehydo-D-ribose 5-phosphate + D-xylulose 5-phosphate</text>
        <dbReference type="Rhea" id="RHEA:10508"/>
        <dbReference type="ChEBI" id="CHEBI:57483"/>
        <dbReference type="ChEBI" id="CHEBI:57737"/>
        <dbReference type="ChEBI" id="CHEBI:58273"/>
        <dbReference type="ChEBI" id="CHEBI:59776"/>
        <dbReference type="EC" id="2.2.1.1"/>
    </reaction>
</comment>
<evidence type="ECO:0000256" key="8">
    <source>
        <dbReference type="ARBA" id="ARBA00022842"/>
    </source>
</evidence>
<dbReference type="InterPro" id="IPR005478">
    <property type="entry name" value="Transketolase_bac-like"/>
</dbReference>
<proteinExistence type="inferred from homology"/>
<dbReference type="GO" id="GO:0009052">
    <property type="term" value="P:pentose-phosphate shunt, non-oxidative branch"/>
    <property type="evidence" value="ECO:0007669"/>
    <property type="project" value="UniProtKB-ARBA"/>
</dbReference>
<dbReference type="CDD" id="cd02012">
    <property type="entry name" value="TPP_TK"/>
    <property type="match status" value="1"/>
</dbReference>
<dbReference type="Gene3D" id="3.40.50.970">
    <property type="match status" value="2"/>
</dbReference>
<dbReference type="EMBL" id="OMOD01000168">
    <property type="protein sequence ID" value="SPF47090.1"/>
    <property type="molecule type" value="Genomic_DNA"/>
</dbReference>
<feature type="binding site" evidence="14">
    <location>
        <begin position="138"/>
        <end position="140"/>
    </location>
    <ligand>
        <name>thiamine diphosphate</name>
        <dbReference type="ChEBI" id="CHEBI:58937"/>
    </ligand>
</feature>
<organism evidence="19 20">
    <name type="scientific">Candidatus Sulfotelmatobacter kueseliae</name>
    <dbReference type="NCBI Taxonomy" id="2042962"/>
    <lineage>
        <taxon>Bacteria</taxon>
        <taxon>Pseudomonadati</taxon>
        <taxon>Acidobacteriota</taxon>
        <taxon>Terriglobia</taxon>
        <taxon>Terriglobales</taxon>
        <taxon>Candidatus Korobacteraceae</taxon>
        <taxon>Candidatus Sulfotelmatobacter</taxon>
    </lineage>
</organism>
<evidence type="ECO:0000256" key="5">
    <source>
        <dbReference type="ARBA" id="ARBA00013152"/>
    </source>
</evidence>
<dbReference type="InterPro" id="IPR009014">
    <property type="entry name" value="Transketo_C/PFOR_II"/>
</dbReference>
<dbReference type="GO" id="GO:0004802">
    <property type="term" value="F:transketolase activity"/>
    <property type="evidence" value="ECO:0007669"/>
    <property type="project" value="UniProtKB-UniRule"/>
</dbReference>
<evidence type="ECO:0000256" key="9">
    <source>
        <dbReference type="ARBA" id="ARBA00023052"/>
    </source>
</evidence>
<comment type="function">
    <text evidence="17">Catalyzes the transfer of a two-carbon ketol group from a ketose donor to an aldose acceptor, via a covalent intermediate with the cofactor thiamine pyrophosphate.</text>
</comment>
<dbReference type="Pfam" id="PF02779">
    <property type="entry name" value="Transket_pyr"/>
    <property type="match status" value="1"/>
</dbReference>
<keyword evidence="17" id="KW-0106">Calcium</keyword>
<evidence type="ECO:0000256" key="3">
    <source>
        <dbReference type="ARBA" id="ARBA00007131"/>
    </source>
</evidence>
<keyword evidence="9 14" id="KW-0786">Thiamine pyrophosphate</keyword>
<dbReference type="Pfam" id="PF22613">
    <property type="entry name" value="Transketolase_C_1"/>
    <property type="match status" value="1"/>
</dbReference>
<comment type="cofactor">
    <cofactor evidence="1">
        <name>Ca(2+)</name>
        <dbReference type="ChEBI" id="CHEBI:29108"/>
    </cofactor>
</comment>
<comment type="cofactor">
    <cofactor evidence="14">
        <name>thiamine diphosphate</name>
        <dbReference type="ChEBI" id="CHEBI:58937"/>
    </cofactor>
    <text evidence="14">Binds 1 thiamine pyrophosphate per subunit. During the reaction, the substrate forms a covalent intermediate with the cofactor.</text>
</comment>
<feature type="binding site" evidence="13">
    <location>
        <position position="494"/>
    </location>
    <ligand>
        <name>substrate</name>
    </ligand>
</feature>
<comment type="cofactor">
    <cofactor evidence="17">
        <name>Mg(2+)</name>
        <dbReference type="ChEBI" id="CHEBI:18420"/>
    </cofactor>
    <cofactor evidence="17">
        <name>Ca(2+)</name>
        <dbReference type="ChEBI" id="CHEBI:29108"/>
    </cofactor>
    <cofactor evidence="17">
        <name>Mn(2+)</name>
        <dbReference type="ChEBI" id="CHEBI:29035"/>
    </cofactor>
    <cofactor evidence="17">
        <name>Co(2+)</name>
        <dbReference type="ChEBI" id="CHEBI:48828"/>
    </cofactor>
    <text evidence="17">Binds 1 Mg(2+) ion per subunit. Can also utilize other divalent metal cations, such as Ca(2+), Mn(2+) and Co(2+).</text>
</comment>
<dbReference type="InterPro" id="IPR005474">
    <property type="entry name" value="Transketolase_N"/>
</dbReference>
<evidence type="ECO:0000256" key="2">
    <source>
        <dbReference type="ARBA" id="ARBA00001941"/>
    </source>
</evidence>
<comment type="cofactor">
    <cofactor evidence="15">
        <name>Mg(2+)</name>
        <dbReference type="ChEBI" id="CHEBI:18420"/>
    </cofactor>
    <text evidence="15">Binds 1 Mg(2+) ion per subunit. Can also utilize other divalent metal cations, such as Ca(2+), Mn(2+) and Co(2+).</text>
</comment>
<feature type="binding site" evidence="14">
    <location>
        <position position="77"/>
    </location>
    <ligand>
        <name>thiamine diphosphate</name>
        <dbReference type="ChEBI" id="CHEBI:58937"/>
    </ligand>
</feature>
<dbReference type="GO" id="GO:0046872">
    <property type="term" value="F:metal ion binding"/>
    <property type="evidence" value="ECO:0007669"/>
    <property type="project" value="UniProtKB-KW"/>
</dbReference>
<dbReference type="FunFam" id="3.40.50.920:FF:000003">
    <property type="entry name" value="Transketolase"/>
    <property type="match status" value="1"/>
</dbReference>
<sequence>MVASEQVLVTGKQLDTLSINTIRTLAIDAVQQANSGHPGAPMGLAPVAYWLWQEFLRYDPADPTWIDRDRFVLSNGHASMLLYAMLYLAEVRQVDAHGQVTTELAVPMEEIKRFRQLGSRTPGHPESHLTSGIETTTGPLGQGVGNSLGMAIAGKWQAANFNRPGFEIFNYNVYALCSDGDLMEGIGGEAASLAGHLKLDNLCWIYDHNHITLDGPAAWSFSEDVATRFVGYGWNVTRVVDANDLEMLARSFEVFRKTTDRPTLIIVDSHIGYGSPHKQDTNAAHGEPLGEEEVRLTKKFYGWPEDAKFLVPEGVRENFREGIGQRGRDLHAQWSKLFEEYSRQYPDLAERLRRMQHRELPAGWDKNLPTFPADAKGVATRDSGGKVLNALAQNIPWIMGGSADLATSNKTTLKFEGAGEFQAGSPAGRNLHFGVREHVMGASVNGLTVSGLRAFGATFFNFSDYMRASIRLAALMEIPSIFVFTHDSIGVGEDGPTHQPIEQLASLRAMPNLIVLRPGDANEVVEAWKIIAQSQHSPAALVLTRQALPTLDRSKYASASGVAKGAYVLADAPDGKPDVILLGTGSELSLCVDAYEKLKAEGIKARVVSLPSWEIFERQDATYKESVLPANVTARVSVEMASTLGWDRYVGPKGRKIGMLRFGASAPLKDLLKFFGFTVDNVVAAARATISGK</sequence>
<evidence type="ECO:0000256" key="16">
    <source>
        <dbReference type="PIRSR" id="PIRSR605478-5"/>
    </source>
</evidence>
<feature type="binding site" evidence="13">
    <location>
        <position position="381"/>
    </location>
    <ligand>
        <name>substrate</name>
    </ligand>
</feature>
<dbReference type="InterPro" id="IPR029061">
    <property type="entry name" value="THDP-binding"/>
</dbReference>
<dbReference type="SUPFAM" id="SSF52518">
    <property type="entry name" value="Thiamin diphosphate-binding fold (THDP-binding)"/>
    <property type="match status" value="2"/>
</dbReference>
<evidence type="ECO:0000256" key="4">
    <source>
        <dbReference type="ARBA" id="ARBA00011738"/>
    </source>
</evidence>
<comment type="similarity">
    <text evidence="3 17">Belongs to the transketolase family.</text>
</comment>
<evidence type="ECO:0000256" key="15">
    <source>
        <dbReference type="PIRSR" id="PIRSR605478-4"/>
    </source>
</evidence>
<evidence type="ECO:0000256" key="17">
    <source>
        <dbReference type="RuleBase" id="RU004996"/>
    </source>
</evidence>
<dbReference type="CDD" id="cd07033">
    <property type="entry name" value="TPP_PYR_DXS_TK_like"/>
    <property type="match status" value="1"/>
</dbReference>
<dbReference type="GO" id="GO:0005829">
    <property type="term" value="C:cytosol"/>
    <property type="evidence" value="ECO:0007669"/>
    <property type="project" value="TreeGrafter"/>
</dbReference>
<evidence type="ECO:0000256" key="12">
    <source>
        <dbReference type="PIRSR" id="PIRSR605478-1"/>
    </source>
</evidence>
<evidence type="ECO:0000256" key="13">
    <source>
        <dbReference type="PIRSR" id="PIRSR605478-2"/>
    </source>
</evidence>
<dbReference type="SUPFAM" id="SSF52922">
    <property type="entry name" value="TK C-terminal domain-like"/>
    <property type="match status" value="1"/>
</dbReference>
<keyword evidence="7 15" id="KW-0479">Metal-binding</keyword>
<dbReference type="PANTHER" id="PTHR43522:SF2">
    <property type="entry name" value="TRANSKETOLASE 1-RELATED"/>
    <property type="match status" value="1"/>
</dbReference>
<feature type="site" description="Important for catalytic activity" evidence="16">
    <location>
        <position position="37"/>
    </location>
</feature>
<feature type="site" description="Important for catalytic activity" evidence="16">
    <location>
        <position position="285"/>
    </location>
</feature>
<feature type="binding site" evidence="13">
    <location>
        <position position="498"/>
    </location>
    <ligand>
        <name>substrate</name>
    </ligand>
</feature>
<feature type="binding site" evidence="14">
    <location>
        <position position="209"/>
    </location>
    <ligand>
        <name>thiamine diphosphate</name>
        <dbReference type="ChEBI" id="CHEBI:58937"/>
    </ligand>
</feature>
<accession>A0A2U3L5G1</accession>
<dbReference type="InterPro" id="IPR055152">
    <property type="entry name" value="Transketolase-like_C_2"/>
</dbReference>
<comment type="subunit">
    <text evidence="4 17">Homodimer.</text>
</comment>
<feature type="binding site" evidence="14">
    <location>
        <position position="180"/>
    </location>
    <ligand>
        <name>thiamine diphosphate</name>
        <dbReference type="ChEBI" id="CHEBI:58937"/>
    </ligand>
</feature>
<dbReference type="Pfam" id="PF00456">
    <property type="entry name" value="Transketolase_N"/>
    <property type="match status" value="1"/>
</dbReference>
<evidence type="ECO:0000256" key="1">
    <source>
        <dbReference type="ARBA" id="ARBA00001913"/>
    </source>
</evidence>
<dbReference type="Gene3D" id="3.40.50.920">
    <property type="match status" value="1"/>
</dbReference>
<feature type="binding site" evidence="15">
    <location>
        <position position="209"/>
    </location>
    <ligand>
        <name>Mg(2+)</name>
        <dbReference type="ChEBI" id="CHEBI:18420"/>
    </ligand>
</feature>
<dbReference type="AlphaFoldDB" id="A0A2U3L5G1"/>
<feature type="binding site" evidence="13">
    <location>
        <position position="285"/>
    </location>
    <ligand>
        <name>substrate</name>
    </ligand>
</feature>
<dbReference type="InterPro" id="IPR005475">
    <property type="entry name" value="Transketolase-like_Pyr-bd"/>
</dbReference>
<feature type="binding site" evidence="14">
    <location>
        <position position="462"/>
    </location>
    <ligand>
        <name>thiamine diphosphate</name>
        <dbReference type="ChEBI" id="CHEBI:58937"/>
    </ligand>
</feature>